<comment type="caution">
    <text evidence="4">The sequence shown here is derived from an EMBL/GenBank/DDBJ whole genome shotgun (WGS) entry which is preliminary data.</text>
</comment>
<protein>
    <submittedName>
        <fullName evidence="4">Oxidoreductase</fullName>
    </submittedName>
</protein>
<feature type="domain" description="NAD-dependent epimerase/dehydratase" evidence="3">
    <location>
        <begin position="5"/>
        <end position="240"/>
    </location>
</feature>
<dbReference type="PANTHER" id="PTHR10366">
    <property type="entry name" value="NAD DEPENDENT EPIMERASE/DEHYDRATASE"/>
    <property type="match status" value="1"/>
</dbReference>
<gene>
    <name evidence="4" type="ORF">FD22_GL000154</name>
</gene>
<evidence type="ECO:0000313" key="5">
    <source>
        <dbReference type="Proteomes" id="UP000051181"/>
    </source>
</evidence>
<dbReference type="PANTHER" id="PTHR10366:SF564">
    <property type="entry name" value="STEROL-4-ALPHA-CARBOXYLATE 3-DEHYDROGENASE, DECARBOXYLATING"/>
    <property type="match status" value="1"/>
</dbReference>
<reference evidence="4 5" key="1">
    <citation type="journal article" date="2015" name="Genome Announc.">
        <title>Expanding the biotechnology potential of lactobacilli through comparative genomics of 213 strains and associated genera.</title>
        <authorList>
            <person name="Sun Z."/>
            <person name="Harris H.M."/>
            <person name="McCann A."/>
            <person name="Guo C."/>
            <person name="Argimon S."/>
            <person name="Zhang W."/>
            <person name="Yang X."/>
            <person name="Jeffery I.B."/>
            <person name="Cooney J.C."/>
            <person name="Kagawa T.F."/>
            <person name="Liu W."/>
            <person name="Song Y."/>
            <person name="Salvetti E."/>
            <person name="Wrobel A."/>
            <person name="Rasinkangas P."/>
            <person name="Parkhill J."/>
            <person name="Rea M.C."/>
            <person name="O'Sullivan O."/>
            <person name="Ritari J."/>
            <person name="Douillard F.P."/>
            <person name="Paul Ross R."/>
            <person name="Yang R."/>
            <person name="Briner A.E."/>
            <person name="Felis G.E."/>
            <person name="de Vos W.M."/>
            <person name="Barrangou R."/>
            <person name="Klaenhammer T.R."/>
            <person name="Caufield P.W."/>
            <person name="Cui Y."/>
            <person name="Zhang H."/>
            <person name="O'Toole P.W."/>
        </authorList>
    </citation>
    <scope>NUCLEOTIDE SEQUENCE [LARGE SCALE GENOMIC DNA]</scope>
    <source>
        <strain evidence="4 5">DSM 20001</strain>
    </source>
</reference>
<dbReference type="GO" id="GO:0016616">
    <property type="term" value="F:oxidoreductase activity, acting on the CH-OH group of donors, NAD or NADP as acceptor"/>
    <property type="evidence" value="ECO:0007669"/>
    <property type="project" value="TreeGrafter"/>
</dbReference>
<dbReference type="eggNOG" id="COG0451">
    <property type="taxonomic scope" value="Bacteria"/>
</dbReference>
<dbReference type="Gene3D" id="3.40.50.720">
    <property type="entry name" value="NAD(P)-binding Rossmann-like Domain"/>
    <property type="match status" value="1"/>
</dbReference>
<dbReference type="GeneID" id="65917405"/>
<evidence type="ECO:0000256" key="1">
    <source>
        <dbReference type="ARBA" id="ARBA00023002"/>
    </source>
</evidence>
<accession>A0A0R1EXC3</accession>
<evidence type="ECO:0000259" key="3">
    <source>
        <dbReference type="Pfam" id="PF01370"/>
    </source>
</evidence>
<dbReference type="Proteomes" id="UP000051181">
    <property type="component" value="Unassembled WGS sequence"/>
</dbReference>
<organism evidence="4 5">
    <name type="scientific">Loigolactobacillus coryniformis subsp. coryniformis KCTC 3167 = DSM 20001</name>
    <dbReference type="NCBI Taxonomy" id="913848"/>
    <lineage>
        <taxon>Bacteria</taxon>
        <taxon>Bacillati</taxon>
        <taxon>Bacillota</taxon>
        <taxon>Bacilli</taxon>
        <taxon>Lactobacillales</taxon>
        <taxon>Lactobacillaceae</taxon>
        <taxon>Loigolactobacillus</taxon>
    </lineage>
</organism>
<dbReference type="InterPro" id="IPR036291">
    <property type="entry name" value="NAD(P)-bd_dom_sf"/>
</dbReference>
<dbReference type="InterPro" id="IPR050425">
    <property type="entry name" value="NAD(P)_dehydrat-like"/>
</dbReference>
<comment type="similarity">
    <text evidence="2">Belongs to the NAD(P)-dependent epimerase/dehydratase family. Dihydroflavonol-4-reductase subfamily.</text>
</comment>
<dbReference type="AlphaFoldDB" id="A0A0R1EXC3"/>
<evidence type="ECO:0000256" key="2">
    <source>
        <dbReference type="ARBA" id="ARBA00023445"/>
    </source>
</evidence>
<dbReference type="InterPro" id="IPR001509">
    <property type="entry name" value="Epimerase_deHydtase"/>
</dbReference>
<dbReference type="EMBL" id="AZCN01000101">
    <property type="protein sequence ID" value="KRK14155.1"/>
    <property type="molecule type" value="Genomic_DNA"/>
</dbReference>
<keyword evidence="1" id="KW-0560">Oxidoreductase</keyword>
<dbReference type="RefSeq" id="WP_010010973.1">
    <property type="nucleotide sequence ID" value="NZ_AZCN01000101.1"/>
</dbReference>
<dbReference type="Pfam" id="PF01370">
    <property type="entry name" value="Epimerase"/>
    <property type="match status" value="1"/>
</dbReference>
<proteinExistence type="inferred from homology"/>
<name>A0A0R1EXC3_9LACO</name>
<dbReference type="CDD" id="cd05227">
    <property type="entry name" value="AR_SDR_e"/>
    <property type="match status" value="1"/>
</dbReference>
<dbReference type="SUPFAM" id="SSF51735">
    <property type="entry name" value="NAD(P)-binding Rossmann-fold domains"/>
    <property type="match status" value="1"/>
</dbReference>
<dbReference type="FunFam" id="3.40.50.720:FF:000336">
    <property type="entry name" value="Aldehyde reductase"/>
    <property type="match status" value="1"/>
</dbReference>
<sequence>MTKNVLVTGGNGYLGLHIILQLLNQGYHVRATLRQLDKQTTVRTALKENQAQHRENLSFVAVDLTQDAGWTVAMQNIDYVLSVASPVLSNDPNSDTTATEGILRILKAAQQAHAKRVVMTANFGAIGFSNHDQTSITTEADWTDPNEKGLSAYEKSKLIAEQAAWQFIEQSHGSLELTTINPVAIMGPALDAHVSGSFDLLKNLLTGRPKMIPNIPLNLIDVRDVADLHIRALTAPHAGGQRFLASAAGQISLPEIAALIRQKRPQIAQNIPTKTMPNLLLSSAALFNQTAREGNLLVHVNRQLSTQKAQDILKWQPQFDNTTIVLDSIDTLIQYGLLP</sequence>
<dbReference type="PATRIC" id="fig|913848.6.peg.152"/>
<evidence type="ECO:0000313" key="4">
    <source>
        <dbReference type="EMBL" id="KRK14155.1"/>
    </source>
</evidence>